<protein>
    <submittedName>
        <fullName evidence="1">Uncharacterized protein</fullName>
    </submittedName>
</protein>
<evidence type="ECO:0000313" key="2">
    <source>
        <dbReference type="Proteomes" id="UP001162501"/>
    </source>
</evidence>
<reference evidence="1" key="1">
    <citation type="submission" date="2023-05" db="EMBL/GenBank/DDBJ databases">
        <authorList>
            <consortium name="ELIXIR-Norway"/>
        </authorList>
    </citation>
    <scope>NUCLEOTIDE SEQUENCE</scope>
</reference>
<accession>A0ACB0F4Z6</accession>
<proteinExistence type="predicted"/>
<dbReference type="Proteomes" id="UP001162501">
    <property type="component" value="Chromosome 31"/>
</dbReference>
<organism evidence="1 2">
    <name type="scientific">Rangifer tarandus platyrhynchus</name>
    <name type="common">Svalbard reindeer</name>
    <dbReference type="NCBI Taxonomy" id="3082113"/>
    <lineage>
        <taxon>Eukaryota</taxon>
        <taxon>Metazoa</taxon>
        <taxon>Chordata</taxon>
        <taxon>Craniata</taxon>
        <taxon>Vertebrata</taxon>
        <taxon>Euteleostomi</taxon>
        <taxon>Mammalia</taxon>
        <taxon>Eutheria</taxon>
        <taxon>Laurasiatheria</taxon>
        <taxon>Artiodactyla</taxon>
        <taxon>Ruminantia</taxon>
        <taxon>Pecora</taxon>
        <taxon>Cervidae</taxon>
        <taxon>Odocoileinae</taxon>
        <taxon>Rangifer</taxon>
    </lineage>
</organism>
<sequence length="1485" mass="164810">MFRLMMWLAGLRGLLMSRPDFQNSFLQIILPEKIQANTSDNSEVENEQVSYSISIDEKPYTVHLKQRFFLANNFMVYMYNQGSMNSHSSNIQAQCYYQGYIEGYPNSFVTLSTCSGLRGILQFENVSYGIEPLESAVEFQHLLYKLGNEKNEFAVLPENNQDTEQNLLDYNIFISEKPESTVSDLIPLYLEMHIVVDKALFDYLGSDSMIVTNKVIEIIGLVNSMFAQFKVSIVLSSLELWSDKNKISTVGEADELLHRFLEWKKSYLTLRPHDIAYLFIFRDYPDYLGATFPGKMCATGYSAGIVLYPKEITLEAVSVIVTQMLGLSLGISYDDPKKCRCSGAICIMSTKALQSSGMKTFSNCSLRDFENFISNVGAQCLQNKPQMQRRPASICGNGRVEGNEVCDCGTEEQCGPDNCCNPRTCVLKPGSECDKGLCCNNCKFMQAGATCRPIAHPECDIPEVCNGSSGRCPADITILNGRKCEGGKAFCYDGGCQDIDARCESVFGKGSKNAPFACYEEIQSQTDRFGNCGKEGPRYTFCPWRSLICGRLICTYPLQTPFLRDSASVIYAFVRSTVCITMHYETTGAEDPLVVNNGTICDKERICVNRECLEVRPFIDKLNHCSAKCNGNGVCTSTMICNCTGGYRPPDCRVRSRISPGEQGLPTERTSEKGGKKQWLLAIYIALPVLVVAIIIAASWKLSKKWFSKKEESQSSGSKSESSAQTNRSRTTKQFQSEFINMILTFVKGNPQLPTTLGVPAGLPGGSQEPLPDFSSRAAGVSHPRWAPIRRNASTVTVGPVWLQVSGAMFLLLGLLIVLRGLHGGPNLHKKFLQTTIPEKISTSEAIRDPENNVAYVITIGGNPYFVHLTKQSFLSSASVVYFYDKNDIQHHQPLSAHMDCSYHGYVAGFPNSLVSLNICSGLRGILQFKNISYAVEPVESVSGFMHVIYEEKSDINPIPLLLKNDTYSYESSQYKVRKSSERVGHTKLSSRYIDMYIVVDKNLFDYMGSDINTVTQKIIQIIGLVNTMFIQLKLTVRISSIEIWSDKNKISTEGPPYNVLYKFLDWKYKFASRPHHTAYLFAFKENPTFIGVTVPGEICGKIATGGVALYLVGLSLESYAVSIVQLLGLNVGMSYDNTEICHCSGDVCTMSPEALQSGGVKDFSTCSLDDFKYFAAYSGIECLHKILPDEPVYKQRKICGNGILETGEQCDCGTAKACTHPDCCDARTCLKKKDKVCGSGACCTTNCKIKPLNTLCRKAVDECDFEEFCNGNQSICVPDTYARDGELCESGDAYCYKGRCRSVNRQCSRVLGAGSRGAPYACYDEINARSDRYGNCGRGICEFSQSMCGKLVCAWPYKTLVSRPNLSVIYTHIRDEICASGFLNAEKLPRDTFTTVQTPEDRDETFVEDGSMCGPEMYCVNFSCVEVKYRMDKTRCDNGKHCASKGVCNNFDHCHCLPGFAPPNCKPLPGEFGSINDGHMHKTG</sequence>
<dbReference type="EMBL" id="OX596115">
    <property type="protein sequence ID" value="CAI9707772.1"/>
    <property type="molecule type" value="Genomic_DNA"/>
</dbReference>
<evidence type="ECO:0000313" key="1">
    <source>
        <dbReference type="EMBL" id="CAI9707772.1"/>
    </source>
</evidence>
<gene>
    <name evidence="1" type="ORF">MRATA1EN3_LOCUS18985</name>
</gene>
<name>A0ACB0F4Z6_RANTA</name>